<organism evidence="3 4">
    <name type="scientific">Microbacterium album</name>
    <dbReference type="NCBI Taxonomy" id="2053191"/>
    <lineage>
        <taxon>Bacteria</taxon>
        <taxon>Bacillati</taxon>
        <taxon>Actinomycetota</taxon>
        <taxon>Actinomycetes</taxon>
        <taxon>Micrococcales</taxon>
        <taxon>Microbacteriaceae</taxon>
        <taxon>Microbacterium</taxon>
    </lineage>
</organism>
<reference evidence="3" key="1">
    <citation type="journal article" date="2014" name="Int. J. Syst. Evol. Microbiol.">
        <title>Complete genome sequence of Corynebacterium casei LMG S-19264T (=DSM 44701T), isolated from a smear-ripened cheese.</title>
        <authorList>
            <consortium name="US DOE Joint Genome Institute (JGI-PGF)"/>
            <person name="Walter F."/>
            <person name="Albersmeier A."/>
            <person name="Kalinowski J."/>
            <person name="Ruckert C."/>
        </authorList>
    </citation>
    <scope>NUCLEOTIDE SEQUENCE</scope>
    <source>
        <strain evidence="3">CGMCC 1.15794</strain>
    </source>
</reference>
<feature type="compositionally biased region" description="Basic residues" evidence="1">
    <location>
        <begin position="196"/>
        <end position="206"/>
    </location>
</feature>
<feature type="signal peptide" evidence="2">
    <location>
        <begin position="1"/>
        <end position="17"/>
    </location>
</feature>
<accession>A0A917IH00</accession>
<comment type="caution">
    <text evidence="3">The sequence shown here is derived from an EMBL/GenBank/DDBJ whole genome shotgun (WGS) entry which is preliminary data.</text>
</comment>
<reference evidence="3" key="2">
    <citation type="submission" date="2020-09" db="EMBL/GenBank/DDBJ databases">
        <authorList>
            <person name="Sun Q."/>
            <person name="Zhou Y."/>
        </authorList>
    </citation>
    <scope>NUCLEOTIDE SEQUENCE</scope>
    <source>
        <strain evidence="3">CGMCC 1.15794</strain>
    </source>
</reference>
<proteinExistence type="predicted"/>
<evidence type="ECO:0000313" key="4">
    <source>
        <dbReference type="Proteomes" id="UP000657592"/>
    </source>
</evidence>
<evidence type="ECO:0000256" key="1">
    <source>
        <dbReference type="SAM" id="MobiDB-lite"/>
    </source>
</evidence>
<dbReference type="Proteomes" id="UP000657592">
    <property type="component" value="Unassembled WGS sequence"/>
</dbReference>
<dbReference type="AlphaFoldDB" id="A0A917IH00"/>
<dbReference type="EMBL" id="BMJY01000016">
    <property type="protein sequence ID" value="GGH49066.1"/>
    <property type="molecule type" value="Genomic_DNA"/>
</dbReference>
<feature type="chain" id="PRO_5037502950" evidence="2">
    <location>
        <begin position="18"/>
        <end position="215"/>
    </location>
</feature>
<evidence type="ECO:0000256" key="2">
    <source>
        <dbReference type="SAM" id="SignalP"/>
    </source>
</evidence>
<evidence type="ECO:0000313" key="3">
    <source>
        <dbReference type="EMBL" id="GGH49066.1"/>
    </source>
</evidence>
<protein>
    <submittedName>
        <fullName evidence="3">Uncharacterized protein</fullName>
    </submittedName>
</protein>
<feature type="region of interest" description="Disordered" evidence="1">
    <location>
        <begin position="194"/>
        <end position="215"/>
    </location>
</feature>
<keyword evidence="2" id="KW-0732">Signal</keyword>
<sequence length="215" mass="22334">MALLAATGALTAHLASAAAGGVYSTRTAVTFMQAYESSLGVNGSVVDEDVIAFAGAVAAEVVPGREAVRYSAADAPYYGAGLREGILVGLLDQGNQWTPSYGAAVIVIQIVGPTLEAVRERQREALERIEHSAYLQQQPGAATDVSARVDPLSMRIEHIAPSRIAQGAALAAMSLAGGLAAGIGAVGADRVLAGRHTARRPHRRLPHRTDTEETE</sequence>
<gene>
    <name evidence="3" type="ORF">GCM10010921_27000</name>
</gene>
<name>A0A917IH00_9MICO</name>
<keyword evidence="4" id="KW-1185">Reference proteome</keyword>